<protein>
    <submittedName>
        <fullName evidence="2">Uncharacterized protein</fullName>
    </submittedName>
</protein>
<dbReference type="RefSeq" id="WP_043869720.1">
    <property type="nucleotide sequence ID" value="NZ_CP004393.1"/>
</dbReference>
<evidence type="ECO:0000313" key="2">
    <source>
        <dbReference type="EMBL" id="AJE47070.1"/>
    </source>
</evidence>
<dbReference type="HOGENOM" id="CLU_2615542_0_0_5"/>
<organism evidence="2 3">
    <name type="scientific">Celeribacter indicus</name>
    <dbReference type="NCBI Taxonomy" id="1208324"/>
    <lineage>
        <taxon>Bacteria</taxon>
        <taxon>Pseudomonadati</taxon>
        <taxon>Pseudomonadota</taxon>
        <taxon>Alphaproteobacteria</taxon>
        <taxon>Rhodobacterales</taxon>
        <taxon>Roseobacteraceae</taxon>
        <taxon>Celeribacter</taxon>
    </lineage>
</organism>
<dbReference type="OrthoDB" id="7867352at2"/>
<dbReference type="KEGG" id="cid:P73_2355"/>
<feature type="transmembrane region" description="Helical" evidence="1">
    <location>
        <begin position="47"/>
        <end position="73"/>
    </location>
</feature>
<reference evidence="2 3" key="1">
    <citation type="journal article" date="2014" name="Int. J. Syst. Evol. Microbiol.">
        <title>Celeribacter indicus sp. nov., a polycyclic aromatic hydrocarbon-degrading bacterium from deep-sea sediment and reclassification of Huaishuia halophila as Celeribacter halophilus comb. nov.</title>
        <authorList>
            <person name="Lai Q."/>
            <person name="Cao J."/>
            <person name="Yuan J."/>
            <person name="Li F."/>
            <person name="Shao Z."/>
        </authorList>
    </citation>
    <scope>NUCLEOTIDE SEQUENCE [LARGE SCALE GENOMIC DNA]</scope>
    <source>
        <strain evidence="2">P73</strain>
    </source>
</reference>
<keyword evidence="1" id="KW-1133">Transmembrane helix</keyword>
<gene>
    <name evidence="2" type="ORF">P73_2355</name>
</gene>
<dbReference type="Proteomes" id="UP000031521">
    <property type="component" value="Chromosome"/>
</dbReference>
<accession>A0A0B5E0X8</accession>
<evidence type="ECO:0000313" key="3">
    <source>
        <dbReference type="Proteomes" id="UP000031521"/>
    </source>
</evidence>
<dbReference type="EMBL" id="CP004393">
    <property type="protein sequence ID" value="AJE47070.1"/>
    <property type="molecule type" value="Genomic_DNA"/>
</dbReference>
<keyword evidence="3" id="KW-1185">Reference proteome</keyword>
<keyword evidence="1" id="KW-0812">Transmembrane</keyword>
<dbReference type="STRING" id="1208324.P73_2355"/>
<keyword evidence="1" id="KW-0472">Membrane</keyword>
<sequence length="78" mass="8014">MKEGQQAQFAARLARIEAGGANTFVMPHAGLRKAARPGMAGARRPTLAAGMMAGLASGLLRTAAAGLCLIVYLRYAGL</sequence>
<name>A0A0B5E0X8_9RHOB</name>
<dbReference type="AlphaFoldDB" id="A0A0B5E0X8"/>
<evidence type="ECO:0000256" key="1">
    <source>
        <dbReference type="SAM" id="Phobius"/>
    </source>
</evidence>
<proteinExistence type="predicted"/>